<keyword evidence="4" id="KW-0175">Coiled coil</keyword>
<evidence type="ECO:0000256" key="3">
    <source>
        <dbReference type="PROSITE-ProRule" id="PRU00221"/>
    </source>
</evidence>
<evidence type="ECO:0000259" key="7">
    <source>
        <dbReference type="Pfam" id="PF20703"/>
    </source>
</evidence>
<dbReference type="PROSITE" id="PS50082">
    <property type="entry name" value="WD_REPEATS_2"/>
    <property type="match status" value="14"/>
</dbReference>
<feature type="repeat" description="WD" evidence="3">
    <location>
        <begin position="1137"/>
        <end position="1178"/>
    </location>
</feature>
<proteinExistence type="predicted"/>
<sequence>MDIAANDVAAKNEKSLRQLAQAIALSRGHFKLIVVSCNYRSLCDRWSQRLEAETQRQHQFTLLTATLPVETQNLAQVIERAMDGKTAEGIQLRGMTQLTDLRGFLVKANQMRDQLRHKFAFPIVLWLDDTGLREMLDVANDLESWTTSKRFLPSAEDIQANLELNVQQVLSRLEQGSDRQWLGCDCSSCTLRDRLLGKHQQREIEQACQQLAQLGEPLGLNLAADLALIQGRQALEAGEWDQAATHFRQSQTHWQGYLNPLPEGDREACRNCNRPTAAELPELEDSKTPHLRLAIIGVQQALNQVLALKEKDGKDIDLAAVQEQLHRSHEQFLVADAPQLAQNLQESSLMQLIQALREADVAEATGDSPGAIAPLVRASEQFVFAFPHLGLRALERLQRLYFNSQDYRNAFKIAQQQHQLERYCGKRAFVGANRLEEMPQQQSTSRGRSPEIEQSGRAEDVTHLLNRLHERQNKLLVVHGESGVGKSSLVNAGLLPMLRQQVFEGGRGGVPIVLRVYENWSEQLRRAIEQEAKQHLGRLDTPKDKTSALAVSQAILVELEKHHHQVILVFDQFEEFFFANPNQKDHHQFFNFIGTLCSNILELGALKVVLSLRTDYIHRLLVCNRISTMACISQNILDKTVLYELNNLSPQQASQVIANLAPHIGEDLRSRLVQDLQQESEDVRPIELQVVGYQLESEEIVSLVDYTALGEHPKRALVERYLDVVVESCGPQNKDLADAVLYLLTDERGTRPLRTYLDLLRDLKLFEKNYGQRYLSSALTLVLDIIAESRLVFLIPGQQERYQLVHDYLAEFIHQSRGGGLLAQLEEEQAKRVVAERSLEELENDKKKVQKRTQWIGFLGVMLLTIFAGGLFGITREFNLQRTQYVEDQKYFKDERTLAKLERESRLSLHQFEAGRELESLIKATEISVRFLDFLEQVSSSFPIARQPVYNLINILGNIREINMLEGHSSWIYGVDFSPDGTVVASASNDGTIRVWDVQTGEEIHPNKFLGHGGPVKDVQFSPDGTRILSASDDKTIRTWNLETGEQEKVFEGHYGQVNSARFNANGTQIVSASGDGSVIVWDAINGIILHRFYGHENVVKFADFSPNGTQIASASDDATVRLWNLETRSEINSSKFERHSSSVLMVAFHPRENKIASASSDGTVKIWDISSREIQHTLTHTGYVPTVMFNNDGTRLLSGGSDTKVKVWDLNTGEAIEVFEGHRSTVYRAVFSHDETKIVSASNDTTIKIWSKENRYSTQQFEVHQGTIYSADISPDNTRLVSAPHDGIIRVLDLETGKVIFDLKGHQQPVHRSLFSPDGSKIVSAGRDGRVILWDAETGDFIRPFVANSDWALDVSFHPNGRHLASAYRDGSISLWDIETGKKLKSFPGHSEPAWTVAFSPDGSFMVSGGWDKHVKVWDVDTGQELQNFDGHIAWISHVDVHPDGHLILSASRDGTVKLWDIDGNNLVRSLEDNLRPINSARFSPDGKLIVSASADGTVSLWDLETGEQLLTLDSHTDEVKDAIFNPDGQMLTSTSSDGTIKVWPMSQERWSELIDRACDWLTPYLTYNPNVTDDDRAVCNLPPQTP</sequence>
<keyword evidence="6" id="KW-1133">Transmembrane helix</keyword>
<feature type="repeat" description="WD" evidence="3">
    <location>
        <begin position="1009"/>
        <end position="1050"/>
    </location>
</feature>
<dbReference type="PROSITE" id="PS50294">
    <property type="entry name" value="WD_REPEATS_REGION"/>
    <property type="match status" value="14"/>
</dbReference>
<dbReference type="InterPro" id="IPR001680">
    <property type="entry name" value="WD40_rpt"/>
</dbReference>
<dbReference type="Gene3D" id="3.40.50.300">
    <property type="entry name" value="P-loop containing nucleotide triphosphate hydrolases"/>
    <property type="match status" value="1"/>
</dbReference>
<feature type="repeat" description="WD" evidence="3">
    <location>
        <begin position="1051"/>
        <end position="1083"/>
    </location>
</feature>
<evidence type="ECO:0000256" key="5">
    <source>
        <dbReference type="SAM" id="MobiDB-lite"/>
    </source>
</evidence>
<dbReference type="SUPFAM" id="SSF50978">
    <property type="entry name" value="WD40 repeat-like"/>
    <property type="match status" value="1"/>
</dbReference>
<evidence type="ECO:0000256" key="2">
    <source>
        <dbReference type="ARBA" id="ARBA00022737"/>
    </source>
</evidence>
<reference evidence="8" key="1">
    <citation type="submission" date="2022-06" db="EMBL/GenBank/DDBJ databases">
        <title>Genome sequence of Phormidium yuhuli AB48 isolated from an industrial photobioreactor environment.</title>
        <authorList>
            <person name="Qiu Y."/>
            <person name="Noonan A.J.C."/>
            <person name="Dofher K."/>
            <person name="Koch M."/>
            <person name="Kieft B."/>
            <person name="Lin X."/>
            <person name="Ziels R.M."/>
            <person name="Hallam S.J."/>
        </authorList>
    </citation>
    <scope>NUCLEOTIDE SEQUENCE</scope>
    <source>
        <strain evidence="8">AB48</strain>
    </source>
</reference>
<keyword evidence="9" id="KW-1185">Reference proteome</keyword>
<dbReference type="SUPFAM" id="SSF50969">
    <property type="entry name" value="YVTN repeat-like/Quinoprotein amine dehydrogenase"/>
    <property type="match status" value="1"/>
</dbReference>
<feature type="repeat" description="WD" evidence="3">
    <location>
        <begin position="1304"/>
        <end position="1345"/>
    </location>
</feature>
<feature type="domain" description="Novel STAND NTPase 1" evidence="7">
    <location>
        <begin position="456"/>
        <end position="810"/>
    </location>
</feature>
<accession>A0ABY5ALM7</accession>
<organism evidence="8 9">
    <name type="scientific">Phormidium yuhuli AB48</name>
    <dbReference type="NCBI Taxonomy" id="2940671"/>
    <lineage>
        <taxon>Bacteria</taxon>
        <taxon>Bacillati</taxon>
        <taxon>Cyanobacteriota</taxon>
        <taxon>Cyanophyceae</taxon>
        <taxon>Oscillatoriophycideae</taxon>
        <taxon>Oscillatoriales</taxon>
        <taxon>Oscillatoriaceae</taxon>
        <taxon>Phormidium</taxon>
        <taxon>Phormidium yuhuli</taxon>
    </lineage>
</organism>
<dbReference type="InterPro" id="IPR011047">
    <property type="entry name" value="Quinoprotein_ADH-like_sf"/>
</dbReference>
<evidence type="ECO:0000256" key="4">
    <source>
        <dbReference type="SAM" id="Coils"/>
    </source>
</evidence>
<evidence type="ECO:0000313" key="8">
    <source>
        <dbReference type="EMBL" id="USR89291.1"/>
    </source>
</evidence>
<dbReference type="Pfam" id="PF00400">
    <property type="entry name" value="WD40"/>
    <property type="match status" value="14"/>
</dbReference>
<feature type="repeat" description="WD" evidence="3">
    <location>
        <begin position="1220"/>
        <end position="1261"/>
    </location>
</feature>
<feature type="repeat" description="WD" evidence="3">
    <location>
        <begin position="1178"/>
        <end position="1219"/>
    </location>
</feature>
<dbReference type="SMART" id="SM00320">
    <property type="entry name" value="WD40"/>
    <property type="match status" value="14"/>
</dbReference>
<feature type="repeat" description="WD" evidence="3">
    <location>
        <begin position="1472"/>
        <end position="1513"/>
    </location>
</feature>
<dbReference type="InterPro" id="IPR020472">
    <property type="entry name" value="WD40_PAC1"/>
</dbReference>
<dbReference type="EMBL" id="CP098611">
    <property type="protein sequence ID" value="USR89291.1"/>
    <property type="molecule type" value="Genomic_DNA"/>
</dbReference>
<keyword evidence="1 3" id="KW-0853">WD repeat</keyword>
<name>A0ABY5ALM7_9CYAN</name>
<dbReference type="InterPro" id="IPR036322">
    <property type="entry name" value="WD40_repeat_dom_sf"/>
</dbReference>
<keyword evidence="2" id="KW-0677">Repeat</keyword>
<dbReference type="PANTHER" id="PTHR22847:SF637">
    <property type="entry name" value="WD REPEAT DOMAIN 5B"/>
    <property type="match status" value="1"/>
</dbReference>
<dbReference type="PANTHER" id="PTHR22847">
    <property type="entry name" value="WD40 REPEAT PROTEIN"/>
    <property type="match status" value="1"/>
</dbReference>
<dbReference type="RefSeq" id="WP_252659421.1">
    <property type="nucleotide sequence ID" value="NZ_CP098611.1"/>
</dbReference>
<dbReference type="CDD" id="cd00200">
    <property type="entry name" value="WD40"/>
    <property type="match status" value="2"/>
</dbReference>
<dbReference type="InterPro" id="IPR011044">
    <property type="entry name" value="Quino_amine_DH_bsu"/>
</dbReference>
<dbReference type="Proteomes" id="UP001056708">
    <property type="component" value="Chromosome"/>
</dbReference>
<keyword evidence="6" id="KW-0812">Transmembrane</keyword>
<dbReference type="InterPro" id="IPR027417">
    <property type="entry name" value="P-loop_NTPase"/>
</dbReference>
<dbReference type="Pfam" id="PF20703">
    <property type="entry name" value="nSTAND1"/>
    <property type="match status" value="1"/>
</dbReference>
<keyword evidence="6" id="KW-0472">Membrane</keyword>
<feature type="region of interest" description="Disordered" evidence="5">
    <location>
        <begin position="436"/>
        <end position="456"/>
    </location>
</feature>
<dbReference type="PRINTS" id="PR00320">
    <property type="entry name" value="GPROTEINBRPT"/>
</dbReference>
<dbReference type="InterPro" id="IPR049052">
    <property type="entry name" value="nSTAND1"/>
</dbReference>
<feature type="transmembrane region" description="Helical" evidence="6">
    <location>
        <begin position="855"/>
        <end position="874"/>
    </location>
</feature>
<feature type="repeat" description="WD" evidence="3">
    <location>
        <begin position="965"/>
        <end position="1006"/>
    </location>
</feature>
<feature type="repeat" description="WD" evidence="3">
    <location>
        <begin position="1388"/>
        <end position="1429"/>
    </location>
</feature>
<dbReference type="InterPro" id="IPR019775">
    <property type="entry name" value="WD40_repeat_CS"/>
</dbReference>
<feature type="transmembrane region" description="Helical" evidence="6">
    <location>
        <begin position="589"/>
        <end position="610"/>
    </location>
</feature>
<feature type="repeat" description="WD" evidence="3">
    <location>
        <begin position="1514"/>
        <end position="1545"/>
    </location>
</feature>
<gene>
    <name evidence="8" type="ORF">NEA10_10330</name>
</gene>
<dbReference type="PROSITE" id="PS00678">
    <property type="entry name" value="WD_REPEATS_1"/>
    <property type="match status" value="10"/>
</dbReference>
<evidence type="ECO:0000313" key="9">
    <source>
        <dbReference type="Proteomes" id="UP001056708"/>
    </source>
</evidence>
<feature type="repeat" description="WD" evidence="3">
    <location>
        <begin position="1346"/>
        <end position="1387"/>
    </location>
</feature>
<dbReference type="Gene3D" id="2.130.10.10">
    <property type="entry name" value="YVTN repeat-like/Quinoprotein amine dehydrogenase"/>
    <property type="match status" value="4"/>
</dbReference>
<dbReference type="InterPro" id="IPR015943">
    <property type="entry name" value="WD40/YVTN_repeat-like_dom_sf"/>
</dbReference>
<evidence type="ECO:0000256" key="6">
    <source>
        <dbReference type="SAM" id="Phobius"/>
    </source>
</evidence>
<dbReference type="SUPFAM" id="SSF50998">
    <property type="entry name" value="Quinoprotein alcohol dehydrogenase-like"/>
    <property type="match status" value="1"/>
</dbReference>
<feature type="repeat" description="WD" evidence="3">
    <location>
        <begin position="1430"/>
        <end position="1471"/>
    </location>
</feature>
<feature type="repeat" description="WD" evidence="3">
    <location>
        <begin position="1262"/>
        <end position="1303"/>
    </location>
</feature>
<protein>
    <submittedName>
        <fullName evidence="8">WD40 repeat domain-containing protein</fullName>
    </submittedName>
</protein>
<feature type="coiled-coil region" evidence="4">
    <location>
        <begin position="825"/>
        <end position="852"/>
    </location>
</feature>
<feature type="repeat" description="WD" evidence="3">
    <location>
        <begin position="1093"/>
        <end position="1134"/>
    </location>
</feature>
<dbReference type="SUPFAM" id="SSF52540">
    <property type="entry name" value="P-loop containing nucleoside triphosphate hydrolases"/>
    <property type="match status" value="1"/>
</dbReference>
<evidence type="ECO:0000256" key="1">
    <source>
        <dbReference type="ARBA" id="ARBA00022574"/>
    </source>
</evidence>